<dbReference type="EMBL" id="NBBJ01000001">
    <property type="protein sequence ID" value="OWK31776.1"/>
    <property type="molecule type" value="Genomic_DNA"/>
</dbReference>
<feature type="transmembrane region" description="Helical" evidence="1">
    <location>
        <begin position="45"/>
        <end position="64"/>
    </location>
</feature>
<accession>A0A245ZPV3</accession>
<evidence type="ECO:0000256" key="1">
    <source>
        <dbReference type="SAM" id="Phobius"/>
    </source>
</evidence>
<feature type="transmembrane region" description="Helical" evidence="1">
    <location>
        <begin position="20"/>
        <end position="38"/>
    </location>
</feature>
<dbReference type="Pfam" id="PF04982">
    <property type="entry name" value="TM_HPP"/>
    <property type="match status" value="1"/>
</dbReference>
<keyword evidence="1" id="KW-0812">Transmembrane</keyword>
<gene>
    <name evidence="3" type="ORF">SPMU_00940</name>
</gene>
<feature type="transmembrane region" description="Helical" evidence="1">
    <location>
        <begin position="70"/>
        <end position="87"/>
    </location>
</feature>
<feature type="domain" description="HPP transmembrane region" evidence="2">
    <location>
        <begin position="13"/>
        <end position="168"/>
    </location>
</feature>
<dbReference type="Proteomes" id="UP000197783">
    <property type="component" value="Unassembled WGS sequence"/>
</dbReference>
<evidence type="ECO:0000259" key="2">
    <source>
        <dbReference type="Pfam" id="PF04982"/>
    </source>
</evidence>
<evidence type="ECO:0000313" key="3">
    <source>
        <dbReference type="EMBL" id="OWK31776.1"/>
    </source>
</evidence>
<organism evidence="3 4">
    <name type="scientific">Sphingomonas mucosissima</name>
    <dbReference type="NCBI Taxonomy" id="370959"/>
    <lineage>
        <taxon>Bacteria</taxon>
        <taxon>Pseudomonadati</taxon>
        <taxon>Pseudomonadota</taxon>
        <taxon>Alphaproteobacteria</taxon>
        <taxon>Sphingomonadales</taxon>
        <taxon>Sphingomonadaceae</taxon>
        <taxon>Sphingomonas</taxon>
    </lineage>
</organism>
<evidence type="ECO:0000313" key="4">
    <source>
        <dbReference type="Proteomes" id="UP000197783"/>
    </source>
</evidence>
<keyword evidence="4" id="KW-1185">Reference proteome</keyword>
<protein>
    <submittedName>
        <fullName evidence="3">HPP family protein</fullName>
    </submittedName>
</protein>
<dbReference type="PANTHER" id="PTHR33741:SF5">
    <property type="entry name" value="TRANSMEMBRANE PROTEIN DDB_G0269096-RELATED"/>
    <property type="match status" value="1"/>
</dbReference>
<reference evidence="3 4" key="1">
    <citation type="submission" date="2017-03" db="EMBL/GenBank/DDBJ databases">
        <title>Genome sequence of Sphingomonas mucosissima DSM 17494.</title>
        <authorList>
            <person name="Poehlein A."/>
            <person name="Wuebbeler J.H."/>
            <person name="Steinbuechel A."/>
            <person name="Daniel R."/>
        </authorList>
    </citation>
    <scope>NUCLEOTIDE SEQUENCE [LARGE SCALE GENOMIC DNA]</scope>
    <source>
        <strain evidence="3 4">DSM 17494</strain>
    </source>
</reference>
<keyword evidence="1" id="KW-0472">Membrane</keyword>
<dbReference type="PANTHER" id="PTHR33741">
    <property type="entry name" value="TRANSMEMBRANE PROTEIN DDB_G0269096-RELATED"/>
    <property type="match status" value="1"/>
</dbReference>
<keyword evidence="1" id="KW-1133">Transmembrane helix</keyword>
<feature type="transmembrane region" description="Helical" evidence="1">
    <location>
        <begin position="94"/>
        <end position="113"/>
    </location>
</feature>
<dbReference type="InterPro" id="IPR058581">
    <property type="entry name" value="TM_HPP"/>
</dbReference>
<sequence>MFPLFRAILAGATLRDRLVASAGGVAGIGITAAASFLLLKTAAPLPMIVAPMGASAVLIFAVPASPLAQPWPVIGGNIISALVGITVARLVPDVALAAGVAVGAAILVMSLLRCLHPPGGAAALTAVIGGAEIASAGYMFALVPVGINAILLAMAGLLFHRFSGHSYPHRADALPKQADRVPEPHPEDLDRALADLGETFDISREDLALLVARVSHHAKVRAGRRGRVGAK</sequence>
<proteinExistence type="predicted"/>
<dbReference type="AlphaFoldDB" id="A0A245ZPV3"/>
<feature type="transmembrane region" description="Helical" evidence="1">
    <location>
        <begin position="133"/>
        <end position="159"/>
    </location>
</feature>
<comment type="caution">
    <text evidence="3">The sequence shown here is derived from an EMBL/GenBank/DDBJ whole genome shotgun (WGS) entry which is preliminary data.</text>
</comment>
<dbReference type="OrthoDB" id="9811720at2"/>
<dbReference type="RefSeq" id="WP_088330875.1">
    <property type="nucleotide sequence ID" value="NZ_NBBJ01000001.1"/>
</dbReference>
<name>A0A245ZPV3_9SPHN</name>
<dbReference type="InterPro" id="IPR007065">
    <property type="entry name" value="HPP"/>
</dbReference>